<dbReference type="AlphaFoldDB" id="A0A8J4R518"/>
<dbReference type="EMBL" id="JRKL02001265">
    <property type="protein sequence ID" value="KAF3965047.1"/>
    <property type="molecule type" value="Genomic_DNA"/>
</dbReference>
<evidence type="ECO:0000313" key="1">
    <source>
        <dbReference type="EMBL" id="KAF3965047.1"/>
    </source>
</evidence>
<keyword evidence="2" id="KW-1185">Reference proteome</keyword>
<protein>
    <submittedName>
        <fullName evidence="1">Uncharacterized protein</fullName>
    </submittedName>
</protein>
<reference evidence="1" key="1">
    <citation type="submission" date="2020-03" db="EMBL/GenBank/DDBJ databases">
        <title>Castanea mollissima Vanexum genome sequencing.</title>
        <authorList>
            <person name="Staton M."/>
        </authorList>
    </citation>
    <scope>NUCLEOTIDE SEQUENCE</scope>
    <source>
        <tissue evidence="1">Leaf</tissue>
    </source>
</reference>
<dbReference type="Proteomes" id="UP000737018">
    <property type="component" value="Unassembled WGS sequence"/>
</dbReference>
<evidence type="ECO:0000313" key="2">
    <source>
        <dbReference type="Proteomes" id="UP000737018"/>
    </source>
</evidence>
<comment type="caution">
    <text evidence="1">The sequence shown here is derived from an EMBL/GenBank/DDBJ whole genome shotgun (WGS) entry which is preliminary data.</text>
</comment>
<sequence length="162" mass="18247">MSDHSMTKPSPSPPYLEVHHMAHLPVAMVARSNHNNNNNGECGGRLSQDNVLTYYKIHGPDKIVFNQGTEPIQSHRKESLRRISRHRNGASLPQQNLPRKPLCEIHLKETEVSSHESLQQVVVLAQILICGIDNFHCDLMVGLVHTKASSRATWPLLMAMYD</sequence>
<accession>A0A8J4R518</accession>
<gene>
    <name evidence="1" type="ORF">CMV_010729</name>
</gene>
<dbReference type="OrthoDB" id="1735970at2759"/>
<organism evidence="1 2">
    <name type="scientific">Castanea mollissima</name>
    <name type="common">Chinese chestnut</name>
    <dbReference type="NCBI Taxonomy" id="60419"/>
    <lineage>
        <taxon>Eukaryota</taxon>
        <taxon>Viridiplantae</taxon>
        <taxon>Streptophyta</taxon>
        <taxon>Embryophyta</taxon>
        <taxon>Tracheophyta</taxon>
        <taxon>Spermatophyta</taxon>
        <taxon>Magnoliopsida</taxon>
        <taxon>eudicotyledons</taxon>
        <taxon>Gunneridae</taxon>
        <taxon>Pentapetalae</taxon>
        <taxon>rosids</taxon>
        <taxon>fabids</taxon>
        <taxon>Fagales</taxon>
        <taxon>Fagaceae</taxon>
        <taxon>Castanea</taxon>
    </lineage>
</organism>
<proteinExistence type="predicted"/>
<name>A0A8J4R518_9ROSI</name>